<dbReference type="SUPFAM" id="SSF49329">
    <property type="entry name" value="Cu,Zn superoxide dismutase-like"/>
    <property type="match status" value="1"/>
</dbReference>
<evidence type="ECO:0000313" key="9">
    <source>
        <dbReference type="EMBL" id="CAD7279475.1"/>
    </source>
</evidence>
<keyword evidence="2 7" id="KW-0479">Metal-binding</keyword>
<proteinExistence type="inferred from homology"/>
<dbReference type="EMBL" id="OA883687">
    <property type="protein sequence ID" value="CAD7279475.1"/>
    <property type="molecule type" value="Genomic_DNA"/>
</dbReference>
<organism evidence="9">
    <name type="scientific">Notodromas monacha</name>
    <dbReference type="NCBI Taxonomy" id="399045"/>
    <lineage>
        <taxon>Eukaryota</taxon>
        <taxon>Metazoa</taxon>
        <taxon>Ecdysozoa</taxon>
        <taxon>Arthropoda</taxon>
        <taxon>Crustacea</taxon>
        <taxon>Oligostraca</taxon>
        <taxon>Ostracoda</taxon>
        <taxon>Podocopa</taxon>
        <taxon>Podocopida</taxon>
        <taxon>Cypridocopina</taxon>
        <taxon>Cypridoidea</taxon>
        <taxon>Cyprididae</taxon>
        <taxon>Notodromas</taxon>
    </lineage>
</organism>
<dbReference type="InterPro" id="IPR024134">
    <property type="entry name" value="SOD_Cu/Zn_/chaperone"/>
</dbReference>
<keyword evidence="4" id="KW-0049">Antioxidant</keyword>
<reference evidence="9" key="1">
    <citation type="submission" date="2020-11" db="EMBL/GenBank/DDBJ databases">
        <authorList>
            <person name="Tran Van P."/>
        </authorList>
    </citation>
    <scope>NUCLEOTIDE SEQUENCE</scope>
</reference>
<dbReference type="PANTHER" id="PTHR10003">
    <property type="entry name" value="SUPEROXIDE DISMUTASE CU-ZN -RELATED"/>
    <property type="match status" value="1"/>
</dbReference>
<evidence type="ECO:0000259" key="8">
    <source>
        <dbReference type="Pfam" id="PF00080"/>
    </source>
</evidence>
<dbReference type="InterPro" id="IPR018152">
    <property type="entry name" value="SOD_Cu/Zn_BS"/>
</dbReference>
<dbReference type="PROSITE" id="PS00332">
    <property type="entry name" value="SOD_CU_ZN_2"/>
    <property type="match status" value="1"/>
</dbReference>
<dbReference type="GO" id="GO:0004784">
    <property type="term" value="F:superoxide dismutase activity"/>
    <property type="evidence" value="ECO:0007669"/>
    <property type="project" value="UniProtKB-EC"/>
</dbReference>
<comment type="cofactor">
    <cofactor evidence="7">
        <name>Cu cation</name>
        <dbReference type="ChEBI" id="CHEBI:23378"/>
    </cofactor>
    <text evidence="7">Binds 1 copper ion per subunit.</text>
</comment>
<evidence type="ECO:0000256" key="2">
    <source>
        <dbReference type="ARBA" id="ARBA00022723"/>
    </source>
</evidence>
<evidence type="ECO:0000313" key="10">
    <source>
        <dbReference type="Proteomes" id="UP000678499"/>
    </source>
</evidence>
<dbReference type="GO" id="GO:0005507">
    <property type="term" value="F:copper ion binding"/>
    <property type="evidence" value="ECO:0007669"/>
    <property type="project" value="InterPro"/>
</dbReference>
<evidence type="ECO:0000256" key="1">
    <source>
        <dbReference type="ARBA" id="ARBA00010457"/>
    </source>
</evidence>
<dbReference type="CDD" id="cd00305">
    <property type="entry name" value="Cu-Zn_Superoxide_Dismutase"/>
    <property type="match status" value="1"/>
</dbReference>
<sequence>MEGSFPRAVCVLKGAEVSGKIFFIQQADGMSTKITGQVMGLKQGLHAFHIHEYGDNTSGCSSAGPHFNPFKKPHGGPDDTERHLGDLGNMLADANGVANLNMEDKMIRLDGPHSILGRALVIHADPDDFGRGGDANSRETGNSGARLACGIIGLAPPHQSNI</sequence>
<comment type="function">
    <text evidence="7">Destroys radicals which are normally produced within the cells and which are toxic to biological systems.</text>
</comment>
<dbReference type="InterPro" id="IPR036423">
    <property type="entry name" value="SOD-like_Cu/Zn_dom_sf"/>
</dbReference>
<dbReference type="PROSITE" id="PS00087">
    <property type="entry name" value="SOD_CU_ZN_1"/>
    <property type="match status" value="1"/>
</dbReference>
<keyword evidence="6 7" id="KW-0186">Copper</keyword>
<dbReference type="EC" id="1.15.1.1" evidence="7"/>
<dbReference type="Pfam" id="PF00080">
    <property type="entry name" value="Sod_Cu"/>
    <property type="match status" value="1"/>
</dbReference>
<dbReference type="InterPro" id="IPR001424">
    <property type="entry name" value="SOD_Cu_Zn_dom"/>
</dbReference>
<dbReference type="PRINTS" id="PR00068">
    <property type="entry name" value="CUZNDISMTASE"/>
</dbReference>
<name>A0A7R9GFY4_9CRUS</name>
<feature type="domain" description="Superoxide dismutase copper/zinc binding" evidence="8">
    <location>
        <begin position="17"/>
        <end position="152"/>
    </location>
</feature>
<dbReference type="FunFam" id="2.60.40.200:FF:000001">
    <property type="entry name" value="Superoxide dismutase [Cu-Zn]"/>
    <property type="match status" value="1"/>
</dbReference>
<comment type="similarity">
    <text evidence="1 7">Belongs to the Cu-Zn superoxide dismutase family.</text>
</comment>
<keyword evidence="3 7" id="KW-0862">Zinc</keyword>
<dbReference type="Gene3D" id="2.60.40.200">
    <property type="entry name" value="Superoxide dismutase, copper/zinc binding domain"/>
    <property type="match status" value="1"/>
</dbReference>
<comment type="catalytic activity">
    <reaction evidence="7">
        <text>2 superoxide + 2 H(+) = H2O2 + O2</text>
        <dbReference type="Rhea" id="RHEA:20696"/>
        <dbReference type="ChEBI" id="CHEBI:15378"/>
        <dbReference type="ChEBI" id="CHEBI:15379"/>
        <dbReference type="ChEBI" id="CHEBI:16240"/>
        <dbReference type="ChEBI" id="CHEBI:18421"/>
        <dbReference type="EC" id="1.15.1.1"/>
    </reaction>
</comment>
<dbReference type="EMBL" id="CAJPEX010001650">
    <property type="protein sequence ID" value="CAG0919627.1"/>
    <property type="molecule type" value="Genomic_DNA"/>
</dbReference>
<protein>
    <recommendedName>
        <fullName evidence="7">Superoxide dismutase [Cu-Zn]</fullName>
        <ecNumber evidence="7">1.15.1.1</ecNumber>
    </recommendedName>
</protein>
<dbReference type="AlphaFoldDB" id="A0A7R9GFY4"/>
<comment type="cofactor">
    <cofactor evidence="7">
        <name>Zn(2+)</name>
        <dbReference type="ChEBI" id="CHEBI:29105"/>
    </cofactor>
    <text evidence="7">Binds 1 zinc ion per subunit.</text>
</comment>
<evidence type="ECO:0000256" key="5">
    <source>
        <dbReference type="ARBA" id="ARBA00023002"/>
    </source>
</evidence>
<dbReference type="OrthoDB" id="2015551at2759"/>
<evidence type="ECO:0000256" key="6">
    <source>
        <dbReference type="ARBA" id="ARBA00023008"/>
    </source>
</evidence>
<evidence type="ECO:0000256" key="4">
    <source>
        <dbReference type="ARBA" id="ARBA00022862"/>
    </source>
</evidence>
<dbReference type="Proteomes" id="UP000678499">
    <property type="component" value="Unassembled WGS sequence"/>
</dbReference>
<evidence type="ECO:0000256" key="7">
    <source>
        <dbReference type="RuleBase" id="RU000393"/>
    </source>
</evidence>
<gene>
    <name evidence="9" type="ORF">NMOB1V02_LOCUS7147</name>
</gene>
<accession>A0A7R9GFY4</accession>
<evidence type="ECO:0000256" key="3">
    <source>
        <dbReference type="ARBA" id="ARBA00022833"/>
    </source>
</evidence>
<keyword evidence="5 7" id="KW-0560">Oxidoreductase</keyword>
<keyword evidence="10" id="KW-1185">Reference proteome</keyword>